<protein>
    <recommendedName>
        <fullName evidence="4">Peptidase</fullName>
    </recommendedName>
</protein>
<keyword evidence="1" id="KW-1133">Transmembrane helix</keyword>
<dbReference type="EMBL" id="JAKGAS010000001">
    <property type="protein sequence ID" value="MCF2946754.1"/>
    <property type="molecule type" value="Genomic_DNA"/>
</dbReference>
<feature type="transmembrane region" description="Helical" evidence="1">
    <location>
        <begin position="16"/>
        <end position="37"/>
    </location>
</feature>
<comment type="caution">
    <text evidence="2">The sequence shown here is derived from an EMBL/GenBank/DDBJ whole genome shotgun (WGS) entry which is preliminary data.</text>
</comment>
<keyword evidence="1" id="KW-0472">Membrane</keyword>
<keyword evidence="1" id="KW-0812">Transmembrane</keyword>
<evidence type="ECO:0000313" key="3">
    <source>
        <dbReference type="Proteomes" id="UP001521137"/>
    </source>
</evidence>
<dbReference type="Proteomes" id="UP001521137">
    <property type="component" value="Unassembled WGS sequence"/>
</dbReference>
<evidence type="ECO:0000256" key="1">
    <source>
        <dbReference type="SAM" id="Phobius"/>
    </source>
</evidence>
<gene>
    <name evidence="2" type="ORF">L0668_01430</name>
</gene>
<organism evidence="2 3">
    <name type="scientific">Paraglaciecola algarum</name>
    <dbReference type="NCBI Taxonomy" id="3050085"/>
    <lineage>
        <taxon>Bacteria</taxon>
        <taxon>Pseudomonadati</taxon>
        <taxon>Pseudomonadota</taxon>
        <taxon>Gammaproteobacteria</taxon>
        <taxon>Alteromonadales</taxon>
        <taxon>Alteromonadaceae</taxon>
        <taxon>Paraglaciecola</taxon>
    </lineage>
</organism>
<keyword evidence="3" id="KW-1185">Reference proteome</keyword>
<sequence length="172" mass="19473">MASAKLHNDFRKYHRWLGYFLAGIMAVYSISGILLIFRKTDFLKYNYSIEKQLSVELDENSLNSALNIKNLKVLEESPDKITFEQGYYEKNTGLAFVNKKDYPAPLAKMVKLHKATHGSPLFILNISFGLGLLFFVISSFLMFMPKNAIFKNGIKIAGLGFLFALLVVIFGS</sequence>
<accession>A0ABS9D1F7</accession>
<dbReference type="RefSeq" id="WP_235310277.1">
    <property type="nucleotide sequence ID" value="NZ_JAKGAS010000001.1"/>
</dbReference>
<feature type="transmembrane region" description="Helical" evidence="1">
    <location>
        <begin position="121"/>
        <end position="143"/>
    </location>
</feature>
<proteinExistence type="predicted"/>
<evidence type="ECO:0008006" key="4">
    <source>
        <dbReference type="Google" id="ProtNLM"/>
    </source>
</evidence>
<name>A0ABS9D1F7_9ALTE</name>
<reference evidence="2 3" key="1">
    <citation type="submission" date="2022-01" db="EMBL/GenBank/DDBJ databases">
        <title>Paraglaciecola sp. G1-23.</title>
        <authorList>
            <person name="Jin M.S."/>
            <person name="Han D.M."/>
            <person name="Kim H.M."/>
            <person name="Jeon C.O."/>
        </authorList>
    </citation>
    <scope>NUCLEOTIDE SEQUENCE [LARGE SCALE GENOMIC DNA]</scope>
    <source>
        <strain evidence="2 3">G1-23</strain>
    </source>
</reference>
<feature type="transmembrane region" description="Helical" evidence="1">
    <location>
        <begin position="149"/>
        <end position="170"/>
    </location>
</feature>
<evidence type="ECO:0000313" key="2">
    <source>
        <dbReference type="EMBL" id="MCF2946754.1"/>
    </source>
</evidence>